<dbReference type="EMBL" id="UINC01010261">
    <property type="protein sequence ID" value="SVA45721.1"/>
    <property type="molecule type" value="Genomic_DNA"/>
</dbReference>
<evidence type="ECO:0000313" key="1">
    <source>
        <dbReference type="EMBL" id="SVA45721.1"/>
    </source>
</evidence>
<protein>
    <submittedName>
        <fullName evidence="1">Uncharacterized protein</fullName>
    </submittedName>
</protein>
<reference evidence="1" key="1">
    <citation type="submission" date="2018-05" db="EMBL/GenBank/DDBJ databases">
        <authorList>
            <person name="Lanie J.A."/>
            <person name="Ng W.-L."/>
            <person name="Kazmierczak K.M."/>
            <person name="Andrzejewski T.M."/>
            <person name="Davidsen T.M."/>
            <person name="Wayne K.J."/>
            <person name="Tettelin H."/>
            <person name="Glass J.I."/>
            <person name="Rusch D."/>
            <person name="Podicherti R."/>
            <person name="Tsui H.-C.T."/>
            <person name="Winkler M.E."/>
        </authorList>
    </citation>
    <scope>NUCLEOTIDE SEQUENCE</scope>
</reference>
<proteinExistence type="predicted"/>
<dbReference type="AlphaFoldDB" id="A0A381W034"/>
<gene>
    <name evidence="1" type="ORF">METZ01_LOCUS98575</name>
</gene>
<accession>A0A381W034</accession>
<sequence>MDKIIKETAEYLQSTRRSALDDIPDNFAERIMAGAGKGGGAKKEKREVKIPEGFTVALNYNKGGYQVIPKKDV</sequence>
<name>A0A381W034_9ZZZZ</name>
<organism evidence="1">
    <name type="scientific">marine metagenome</name>
    <dbReference type="NCBI Taxonomy" id="408172"/>
    <lineage>
        <taxon>unclassified sequences</taxon>
        <taxon>metagenomes</taxon>
        <taxon>ecological metagenomes</taxon>
    </lineage>
</organism>